<dbReference type="RefSeq" id="WP_138591064.1">
    <property type="nucleotide sequence ID" value="NZ_PNBX01000024.1"/>
</dbReference>
<evidence type="ECO:0000313" key="4">
    <source>
        <dbReference type="Proteomes" id="UP000307217"/>
    </source>
</evidence>
<dbReference type="GO" id="GO:0005737">
    <property type="term" value="C:cytoplasm"/>
    <property type="evidence" value="ECO:0007669"/>
    <property type="project" value="TreeGrafter"/>
</dbReference>
<comment type="caution">
    <text evidence="3">The sequence shown here is derived from an EMBL/GenBank/DDBJ whole genome shotgun (WGS) entry which is preliminary data.</text>
</comment>
<proteinExistence type="predicted"/>
<dbReference type="GO" id="GO:0019748">
    <property type="term" value="P:secondary metabolic process"/>
    <property type="evidence" value="ECO:0007669"/>
    <property type="project" value="TreeGrafter"/>
</dbReference>
<reference evidence="3 4" key="1">
    <citation type="submission" date="2018-01" db="EMBL/GenBank/DDBJ databases">
        <authorList>
            <person name="Paulsen S."/>
            <person name="Gram L.K."/>
        </authorList>
    </citation>
    <scope>NUCLEOTIDE SEQUENCE [LARGE SCALE GENOMIC DNA]</scope>
    <source>
        <strain evidence="3 4">S3790</strain>
    </source>
</reference>
<dbReference type="OrthoDB" id="8617321at2"/>
<feature type="domain" description="Amidohydrolase-related" evidence="2">
    <location>
        <begin position="91"/>
        <end position="375"/>
    </location>
</feature>
<evidence type="ECO:0000259" key="2">
    <source>
        <dbReference type="Pfam" id="PF04909"/>
    </source>
</evidence>
<dbReference type="InterPro" id="IPR006680">
    <property type="entry name" value="Amidohydro-rel"/>
</dbReference>
<dbReference type="AlphaFoldDB" id="A0A5S3VAS7"/>
<dbReference type="InterPro" id="IPR032465">
    <property type="entry name" value="ACMSD"/>
</dbReference>
<organism evidence="3 4">
    <name type="scientific">Pseudoalteromonas aurantia</name>
    <dbReference type="NCBI Taxonomy" id="43654"/>
    <lineage>
        <taxon>Bacteria</taxon>
        <taxon>Pseudomonadati</taxon>
        <taxon>Pseudomonadota</taxon>
        <taxon>Gammaproteobacteria</taxon>
        <taxon>Alteromonadales</taxon>
        <taxon>Pseudoalteromonadaceae</taxon>
        <taxon>Pseudoalteromonas</taxon>
    </lineage>
</organism>
<evidence type="ECO:0000256" key="1">
    <source>
        <dbReference type="ARBA" id="ARBA00023239"/>
    </source>
</evidence>
<sequence length="382" mass="43878">MKFIDCDRHVMEPLYIWEHYVSEDIYTKFPVHFKESSLKGSENKHEGLNELNQKLPPTYFIGPYPILNKWSMELQLETASRPKNSCDRHLALTGQGQLESMDKGEVSKALIFPTFAGYIVNHNKIPSEVSIGYAQGYNKWILDYCSINRGRLIPVALVSRHDPFSLKAQLKEIIKQGFEFVTIRPEPINGEHLGSQSYNEFWKTCELHDIKIAFHGGTHLHGDTVGVDRFESRFALHACSHAMEAQLAFLSLLEGNVFENFPALKFIFLEAGASWLPYWLWRLDNICYPEFPALIKNRLKSLPSSYFARNCYVSYEPGEPNLHETVKLIGEEKILFGTDFPHPDHQSFSIKELFETPGLTQEQIVKSLLKNPEAIIDIKNEL</sequence>
<dbReference type="Proteomes" id="UP000307217">
    <property type="component" value="Unassembled WGS sequence"/>
</dbReference>
<protein>
    <submittedName>
        <fullName evidence="3">Amidohydrolase</fullName>
    </submittedName>
</protein>
<dbReference type="PANTHER" id="PTHR21240:SF28">
    <property type="entry name" value="ISO-OROTATE DECARBOXYLASE (EUROFUNG)"/>
    <property type="match status" value="1"/>
</dbReference>
<evidence type="ECO:0000313" key="3">
    <source>
        <dbReference type="EMBL" id="TMO69074.1"/>
    </source>
</evidence>
<dbReference type="EMBL" id="PNBX01000024">
    <property type="protein sequence ID" value="TMO69074.1"/>
    <property type="molecule type" value="Genomic_DNA"/>
</dbReference>
<dbReference type="GO" id="GO:0016831">
    <property type="term" value="F:carboxy-lyase activity"/>
    <property type="evidence" value="ECO:0007669"/>
    <property type="project" value="InterPro"/>
</dbReference>
<keyword evidence="3" id="KW-0378">Hydrolase</keyword>
<dbReference type="PANTHER" id="PTHR21240">
    <property type="entry name" value="2-AMINO-3-CARBOXYLMUCONATE-6-SEMIALDEHYDE DECARBOXYLASE"/>
    <property type="match status" value="1"/>
</dbReference>
<name>A0A5S3VAS7_9GAMM</name>
<dbReference type="SUPFAM" id="SSF51556">
    <property type="entry name" value="Metallo-dependent hydrolases"/>
    <property type="match status" value="1"/>
</dbReference>
<dbReference type="InterPro" id="IPR032466">
    <property type="entry name" value="Metal_Hydrolase"/>
</dbReference>
<dbReference type="Gene3D" id="3.20.20.140">
    <property type="entry name" value="Metal-dependent hydrolases"/>
    <property type="match status" value="1"/>
</dbReference>
<dbReference type="Pfam" id="PF04909">
    <property type="entry name" value="Amidohydro_2"/>
    <property type="match status" value="1"/>
</dbReference>
<accession>A0A5S3VAS7</accession>
<reference evidence="4" key="2">
    <citation type="submission" date="2019-06" db="EMBL/GenBank/DDBJ databases">
        <title>Co-occurence of chitin degradation, pigmentation and bioactivity in marine Pseudoalteromonas.</title>
        <authorList>
            <person name="Sonnenschein E.C."/>
            <person name="Bech P.K."/>
        </authorList>
    </citation>
    <scope>NUCLEOTIDE SEQUENCE [LARGE SCALE GENOMIC DNA]</scope>
    <source>
        <strain evidence="4">S3790</strain>
    </source>
</reference>
<dbReference type="GO" id="GO:0016787">
    <property type="term" value="F:hydrolase activity"/>
    <property type="evidence" value="ECO:0007669"/>
    <property type="project" value="UniProtKB-KW"/>
</dbReference>
<gene>
    <name evidence="3" type="ORF">CWC19_06465</name>
</gene>
<keyword evidence="1" id="KW-0456">Lyase</keyword>